<dbReference type="EMBL" id="FRAR01000032">
    <property type="protein sequence ID" value="SHK94771.1"/>
    <property type="molecule type" value="Genomic_DNA"/>
</dbReference>
<protein>
    <submittedName>
        <fullName evidence="1">HEAT-like repeat-containing protein</fullName>
    </submittedName>
</protein>
<dbReference type="STRING" id="1121421.SAMN02745123_03689"/>
<dbReference type="InterPro" id="IPR016024">
    <property type="entry name" value="ARM-type_fold"/>
</dbReference>
<evidence type="ECO:0000313" key="1">
    <source>
        <dbReference type="EMBL" id="SHK94771.1"/>
    </source>
</evidence>
<dbReference type="SUPFAM" id="SSF48371">
    <property type="entry name" value="ARM repeat"/>
    <property type="match status" value="1"/>
</dbReference>
<organism evidence="1 2">
    <name type="scientific">Desulforamulus aeronauticus DSM 10349</name>
    <dbReference type="NCBI Taxonomy" id="1121421"/>
    <lineage>
        <taxon>Bacteria</taxon>
        <taxon>Bacillati</taxon>
        <taxon>Bacillota</taxon>
        <taxon>Clostridia</taxon>
        <taxon>Eubacteriales</taxon>
        <taxon>Peptococcaceae</taxon>
        <taxon>Desulforamulus</taxon>
    </lineage>
</organism>
<dbReference type="Pfam" id="PF13513">
    <property type="entry name" value="HEAT_EZ"/>
    <property type="match status" value="1"/>
</dbReference>
<name>A0A1M6WM41_9FIRM</name>
<accession>A0A1M6WM41</accession>
<gene>
    <name evidence="1" type="ORF">SAMN02745123_03689</name>
</gene>
<dbReference type="InterPro" id="IPR011989">
    <property type="entry name" value="ARM-like"/>
</dbReference>
<dbReference type="InterPro" id="IPR054701">
    <property type="entry name" value="DVU0298-like"/>
</dbReference>
<sequence>MMKLKQEVELYLTENNYPELAARVLQNPGMVKYLFRLLYHPYGAARWQAIQGLGQISEEMVKNDPETVRELLRRLLWSMNDESGSASWSAPEAIGEIIARNPELLKEYVSIVVHASEEEIFHRGIAWALGRVGGQRPDLVQSFIPLLREFLVHRRPEVRGYAAQALGRIGKTAVEALPDLKGLDPDMTEIEVYEKDQVVMKSVWQLVQDAVARIVGEI</sequence>
<keyword evidence="2" id="KW-1185">Reference proteome</keyword>
<proteinExistence type="predicted"/>
<dbReference type="AlphaFoldDB" id="A0A1M6WM41"/>
<dbReference type="Proteomes" id="UP000183997">
    <property type="component" value="Unassembled WGS sequence"/>
</dbReference>
<reference evidence="2" key="1">
    <citation type="submission" date="2016-11" db="EMBL/GenBank/DDBJ databases">
        <authorList>
            <person name="Varghese N."/>
            <person name="Submissions S."/>
        </authorList>
    </citation>
    <scope>NUCLEOTIDE SEQUENCE [LARGE SCALE GENOMIC DNA]</scope>
    <source>
        <strain evidence="2">DSM 10349</strain>
    </source>
</reference>
<dbReference type="NCBIfam" id="NF045662">
    <property type="entry name" value="DVU0298_fam"/>
    <property type="match status" value="1"/>
</dbReference>
<evidence type="ECO:0000313" key="2">
    <source>
        <dbReference type="Proteomes" id="UP000183997"/>
    </source>
</evidence>
<dbReference type="Gene3D" id="1.25.10.10">
    <property type="entry name" value="Leucine-rich Repeat Variant"/>
    <property type="match status" value="1"/>
</dbReference>